<reference evidence="2 5" key="3">
    <citation type="submission" date="2018-08" db="EMBL/GenBank/DDBJ databases">
        <title>Complete genome of the Arcobacter marinus type strain JCM 15502.</title>
        <authorList>
            <person name="Miller W.G."/>
            <person name="Yee E."/>
            <person name="Huynh S."/>
            <person name="Parker C.T."/>
        </authorList>
    </citation>
    <scope>NUCLEOTIDE SEQUENCE [LARGE SCALE GENOMIC DNA]</scope>
    <source>
        <strain evidence="2 5">JCM 15502</strain>
    </source>
</reference>
<dbReference type="RefSeq" id="WP_099309795.1">
    <property type="nucleotide sequence ID" value="NZ_CP032101.1"/>
</dbReference>
<dbReference type="KEGG" id="amar:AMRN_0467"/>
<evidence type="ECO:0000313" key="2">
    <source>
        <dbReference type="EMBL" id="AXX86235.1"/>
    </source>
</evidence>
<name>A0A347TI07_9BACT</name>
<feature type="chain" id="PRO_5017833070" description="DUF5666 domain-containing protein" evidence="1">
    <location>
        <begin position="21"/>
        <end position="129"/>
    </location>
</feature>
<keyword evidence="1" id="KW-0732">Signal</keyword>
<sequence length="129" mass="14830">MKKLIFFKVILLCLSLNLYASSTNIKNAHAIGIFDENGNGENVQHTRKTKADYNGTCFTKIVVIGKFYHTKPEVYIGNSKGYFQKSKSIYNKRKIKIGEVLTYQHFNVSSGYINVKIDNKTYDFKVFVK</sequence>
<evidence type="ECO:0000313" key="5">
    <source>
        <dbReference type="Proteomes" id="UP000264693"/>
    </source>
</evidence>
<dbReference type="AlphaFoldDB" id="A0A347TI07"/>
<evidence type="ECO:0008006" key="6">
    <source>
        <dbReference type="Google" id="ProtNLM"/>
    </source>
</evidence>
<keyword evidence="4" id="KW-1185">Reference proteome</keyword>
<organism evidence="2 5">
    <name type="scientific">Malaciobacter marinus</name>
    <dbReference type="NCBI Taxonomy" id="505249"/>
    <lineage>
        <taxon>Bacteria</taxon>
        <taxon>Pseudomonadati</taxon>
        <taxon>Campylobacterota</taxon>
        <taxon>Epsilonproteobacteria</taxon>
        <taxon>Campylobacterales</taxon>
        <taxon>Arcobacteraceae</taxon>
        <taxon>Malaciobacter</taxon>
    </lineage>
</organism>
<protein>
    <recommendedName>
        <fullName evidence="6">DUF5666 domain-containing protein</fullName>
    </recommendedName>
</protein>
<dbReference type="EMBL" id="CP032101">
    <property type="protein sequence ID" value="AXX86235.1"/>
    <property type="molecule type" value="Genomic_DNA"/>
</dbReference>
<reference evidence="3" key="2">
    <citation type="submission" date="2017-09" db="EMBL/GenBank/DDBJ databases">
        <authorList>
            <person name="Perez-Cataluna A."/>
            <person name="Figueras M.J."/>
            <person name="Salas-Masso N."/>
        </authorList>
    </citation>
    <scope>NUCLEOTIDE SEQUENCE</scope>
    <source>
        <strain evidence="3">CECT 7727</strain>
    </source>
</reference>
<evidence type="ECO:0000313" key="4">
    <source>
        <dbReference type="Proteomes" id="UP000224740"/>
    </source>
</evidence>
<feature type="signal peptide" evidence="1">
    <location>
        <begin position="1"/>
        <end position="20"/>
    </location>
</feature>
<dbReference type="Proteomes" id="UP000264693">
    <property type="component" value="Chromosome"/>
</dbReference>
<proteinExistence type="predicted"/>
<accession>A0A347TI07</accession>
<gene>
    <name evidence="2" type="ORF">AMRN_0467</name>
    <name evidence="3" type="ORF">CPH92_00125</name>
</gene>
<dbReference type="EMBL" id="NXAO01000001">
    <property type="protein sequence ID" value="PHO16714.1"/>
    <property type="molecule type" value="Genomic_DNA"/>
</dbReference>
<reference evidence="4" key="1">
    <citation type="submission" date="2017-09" db="EMBL/GenBank/DDBJ databases">
        <title>Arcobacter canalis sp. nov., a new species isolated from a water canal contaminated with urban sewage.</title>
        <authorList>
            <person name="Perez-Cataluna A."/>
            <person name="Salas-Masso N."/>
            <person name="Figueras M.J."/>
        </authorList>
    </citation>
    <scope>NUCLEOTIDE SEQUENCE [LARGE SCALE GENOMIC DNA]</scope>
    <source>
        <strain evidence="4">CECT 7727</strain>
    </source>
</reference>
<dbReference type="Proteomes" id="UP000224740">
    <property type="component" value="Unassembled WGS sequence"/>
</dbReference>
<evidence type="ECO:0000256" key="1">
    <source>
        <dbReference type="SAM" id="SignalP"/>
    </source>
</evidence>
<evidence type="ECO:0000313" key="3">
    <source>
        <dbReference type="EMBL" id="PHO16714.1"/>
    </source>
</evidence>